<proteinExistence type="predicted"/>
<dbReference type="Proteomes" id="UP000231343">
    <property type="component" value="Unassembled WGS sequence"/>
</dbReference>
<comment type="caution">
    <text evidence="2">The sequence shown here is derived from an EMBL/GenBank/DDBJ whole genome shotgun (WGS) entry which is preliminary data.</text>
</comment>
<dbReference type="Gene3D" id="3.40.50.150">
    <property type="entry name" value="Vaccinia Virus protein VP39"/>
    <property type="match status" value="1"/>
</dbReference>
<dbReference type="Pfam" id="PF13649">
    <property type="entry name" value="Methyltransf_25"/>
    <property type="match status" value="1"/>
</dbReference>
<organism evidence="2 3">
    <name type="scientific">Candidatus Saganbacteria bacterium CG08_land_8_20_14_0_20_45_16</name>
    <dbReference type="NCBI Taxonomy" id="2014293"/>
    <lineage>
        <taxon>Bacteria</taxon>
        <taxon>Bacillati</taxon>
        <taxon>Saganbacteria</taxon>
    </lineage>
</organism>
<dbReference type="EMBL" id="PEYM01000062">
    <property type="protein sequence ID" value="PIS30141.1"/>
    <property type="molecule type" value="Genomic_DNA"/>
</dbReference>
<dbReference type="AlphaFoldDB" id="A0A2H0XYP4"/>
<dbReference type="GO" id="GO:0008168">
    <property type="term" value="F:methyltransferase activity"/>
    <property type="evidence" value="ECO:0007669"/>
    <property type="project" value="TreeGrafter"/>
</dbReference>
<evidence type="ECO:0000313" key="2">
    <source>
        <dbReference type="EMBL" id="PIS30141.1"/>
    </source>
</evidence>
<dbReference type="PANTHER" id="PTHR43591">
    <property type="entry name" value="METHYLTRANSFERASE"/>
    <property type="match status" value="1"/>
</dbReference>
<reference evidence="2 3" key="1">
    <citation type="submission" date="2017-09" db="EMBL/GenBank/DDBJ databases">
        <title>Depth-based differentiation of microbial function through sediment-hosted aquifers and enrichment of novel symbionts in the deep terrestrial subsurface.</title>
        <authorList>
            <person name="Probst A.J."/>
            <person name="Ladd B."/>
            <person name="Jarett J.K."/>
            <person name="Geller-Mcgrath D.E."/>
            <person name="Sieber C.M."/>
            <person name="Emerson J.B."/>
            <person name="Anantharaman K."/>
            <person name="Thomas B.C."/>
            <person name="Malmstrom R."/>
            <person name="Stieglmeier M."/>
            <person name="Klingl A."/>
            <person name="Woyke T."/>
            <person name="Ryan C.M."/>
            <person name="Banfield J.F."/>
        </authorList>
    </citation>
    <scope>NUCLEOTIDE SEQUENCE [LARGE SCALE GENOMIC DNA]</scope>
    <source>
        <strain evidence="2">CG08_land_8_20_14_0_20_45_16</strain>
    </source>
</reference>
<dbReference type="CDD" id="cd02440">
    <property type="entry name" value="AdoMet_MTases"/>
    <property type="match status" value="1"/>
</dbReference>
<evidence type="ECO:0000313" key="3">
    <source>
        <dbReference type="Proteomes" id="UP000231343"/>
    </source>
</evidence>
<accession>A0A2H0XYP4</accession>
<sequence length="233" mass="25109">MKEQIKASFSKSAATYDQAATMHEQIIDDLLALINGDFQKILDIGCGTGTMAAKLAEKFPKAEIVGLDLAPGMVELAKTKVANPKVTFLTGDGEALSFPNASFDLVVSTSSLQWMECCQVFKEVRRVLKPGGAFYFATFGPATMAEAKLAGLAINDLASQEELLAALLPHFQIKIFSSKIMAQEFSGIFDLGKYLKAIGAAVPISKKQSGLRKIKPKKVKASFEVFIGCGFDK</sequence>
<evidence type="ECO:0000259" key="1">
    <source>
        <dbReference type="Pfam" id="PF13649"/>
    </source>
</evidence>
<dbReference type="InterPro" id="IPR029063">
    <property type="entry name" value="SAM-dependent_MTases_sf"/>
</dbReference>
<dbReference type="PANTHER" id="PTHR43591:SF24">
    <property type="entry name" value="2-METHOXY-6-POLYPRENYL-1,4-BENZOQUINOL METHYLASE, MITOCHONDRIAL"/>
    <property type="match status" value="1"/>
</dbReference>
<dbReference type="InterPro" id="IPR041698">
    <property type="entry name" value="Methyltransf_25"/>
</dbReference>
<protein>
    <recommendedName>
        <fullName evidence="1">Methyltransferase domain-containing protein</fullName>
    </recommendedName>
</protein>
<gene>
    <name evidence="2" type="ORF">COT42_03635</name>
</gene>
<feature type="domain" description="Methyltransferase" evidence="1">
    <location>
        <begin position="41"/>
        <end position="132"/>
    </location>
</feature>
<dbReference type="SUPFAM" id="SSF53335">
    <property type="entry name" value="S-adenosyl-L-methionine-dependent methyltransferases"/>
    <property type="match status" value="1"/>
</dbReference>
<name>A0A2H0XYP4_UNCSA</name>